<proteinExistence type="predicted"/>
<dbReference type="STRING" id="86049.A0A1C1CVY1"/>
<dbReference type="OrthoDB" id="2013972at2759"/>
<dbReference type="AlphaFoldDB" id="A0A1C1CVY1"/>
<dbReference type="PANTHER" id="PTHR43591">
    <property type="entry name" value="METHYLTRANSFERASE"/>
    <property type="match status" value="1"/>
</dbReference>
<keyword evidence="2" id="KW-1185">Reference proteome</keyword>
<dbReference type="Proteomes" id="UP000094526">
    <property type="component" value="Unassembled WGS sequence"/>
</dbReference>
<sequence length="283" mass="31120">MADEPGGSTVHSSATHFDQLSNVYDELVGLLTGDVGRYALDHLIPTPTSETVIHDNACGTGLVTAHLQQVASQTGTSARKIHATDHVPSVTQVMQQKASRHGWTNVEISVMDSQELSFPDGLFDLSITNFGIFFLPDPQKGADQIYRTLKAGGVAVVTTWKERRIMDTIVEAQKIIRPDLDTLHAPWAELWSREETLRNVLVNAGFPAESLKVVERRTDAIVEPFLRDPDMVARAYPAATKGWTEEERARLGKEMLRIAQERDPQGRGAGGLYSTAYIAVATK</sequence>
<name>A0A1C1CVY1_9EURO</name>
<reference evidence="2" key="1">
    <citation type="submission" date="2015-07" db="EMBL/GenBank/DDBJ databases">
        <authorList>
            <person name="Teixeira M.M."/>
            <person name="Souza R.C."/>
            <person name="Almeida L.G."/>
            <person name="Vicente V.A."/>
            <person name="de Hoog S."/>
            <person name="Bocca A.L."/>
            <person name="de Almeida S.R."/>
            <person name="Vasconcelos A.T."/>
            <person name="Felipe M.S."/>
        </authorList>
    </citation>
    <scope>NUCLEOTIDE SEQUENCE [LARGE SCALE GENOMIC DNA]</scope>
    <source>
        <strain evidence="2">KSF</strain>
    </source>
</reference>
<dbReference type="Gene3D" id="3.40.50.150">
    <property type="entry name" value="Vaccinia Virus protein VP39"/>
    <property type="match status" value="1"/>
</dbReference>
<dbReference type="CDD" id="cd02440">
    <property type="entry name" value="AdoMet_MTases"/>
    <property type="match status" value="1"/>
</dbReference>
<dbReference type="GO" id="GO:0008168">
    <property type="term" value="F:methyltransferase activity"/>
    <property type="evidence" value="ECO:0007669"/>
    <property type="project" value="TreeGrafter"/>
</dbReference>
<dbReference type="InterPro" id="IPR029063">
    <property type="entry name" value="SAM-dependent_MTases_sf"/>
</dbReference>
<evidence type="ECO:0000313" key="1">
    <source>
        <dbReference type="EMBL" id="OCT52693.1"/>
    </source>
</evidence>
<comment type="caution">
    <text evidence="1">The sequence shown here is derived from an EMBL/GenBank/DDBJ whole genome shotgun (WGS) entry which is preliminary data.</text>
</comment>
<dbReference type="VEuPathDB" id="FungiDB:CLCR_10649"/>
<evidence type="ECO:0000313" key="2">
    <source>
        <dbReference type="Proteomes" id="UP000094526"/>
    </source>
</evidence>
<evidence type="ECO:0008006" key="3">
    <source>
        <dbReference type="Google" id="ProtNLM"/>
    </source>
</evidence>
<organism evidence="1 2">
    <name type="scientific">Cladophialophora carrionii</name>
    <dbReference type="NCBI Taxonomy" id="86049"/>
    <lineage>
        <taxon>Eukaryota</taxon>
        <taxon>Fungi</taxon>
        <taxon>Dikarya</taxon>
        <taxon>Ascomycota</taxon>
        <taxon>Pezizomycotina</taxon>
        <taxon>Eurotiomycetes</taxon>
        <taxon>Chaetothyriomycetidae</taxon>
        <taxon>Chaetothyriales</taxon>
        <taxon>Herpotrichiellaceae</taxon>
        <taxon>Cladophialophora</taxon>
    </lineage>
</organism>
<dbReference type="SUPFAM" id="SSF53335">
    <property type="entry name" value="S-adenosyl-L-methionine-dependent methyltransferases"/>
    <property type="match status" value="1"/>
</dbReference>
<accession>A0A1C1CVY1</accession>
<dbReference type="VEuPathDB" id="FungiDB:G647_04073"/>
<protein>
    <recommendedName>
        <fullName evidence="3">Methyltransferase type 11 domain-containing protein</fullName>
    </recommendedName>
</protein>
<dbReference type="eggNOG" id="ENOG502S9N5">
    <property type="taxonomic scope" value="Eukaryota"/>
</dbReference>
<dbReference type="EMBL" id="LGRB01000008">
    <property type="protein sequence ID" value="OCT52693.1"/>
    <property type="molecule type" value="Genomic_DNA"/>
</dbReference>
<gene>
    <name evidence="1" type="ORF">CLCR_10649</name>
</gene>
<dbReference type="Pfam" id="PF01209">
    <property type="entry name" value="Ubie_methyltran"/>
    <property type="match status" value="1"/>
</dbReference>
<dbReference type="PANTHER" id="PTHR43591:SF105">
    <property type="entry name" value="METHYLTRANSFERASE DOMAIN-CONTAINING PROTEIN-RELATED"/>
    <property type="match status" value="1"/>
</dbReference>